<organism evidence="2 3">
    <name type="scientific">Pristionchus pacificus</name>
    <name type="common">Parasitic nematode worm</name>
    <dbReference type="NCBI Taxonomy" id="54126"/>
    <lineage>
        <taxon>Eukaryota</taxon>
        <taxon>Metazoa</taxon>
        <taxon>Ecdysozoa</taxon>
        <taxon>Nematoda</taxon>
        <taxon>Chromadorea</taxon>
        <taxon>Rhabditida</taxon>
        <taxon>Rhabditina</taxon>
        <taxon>Diplogasteromorpha</taxon>
        <taxon>Diplogasteroidea</taxon>
        <taxon>Neodiplogasteridae</taxon>
        <taxon>Pristionchus</taxon>
    </lineage>
</organism>
<evidence type="ECO:0000256" key="1">
    <source>
        <dbReference type="SAM" id="MobiDB-lite"/>
    </source>
</evidence>
<accession>A0A8R1UEQ1</accession>
<name>A0A2A6BLU2_PRIPA</name>
<evidence type="ECO:0000313" key="2">
    <source>
        <dbReference type="EnsemblMetazoa" id="PPA23036.1"/>
    </source>
</evidence>
<protein>
    <submittedName>
        <fullName evidence="2">Uncharacterized protein</fullName>
    </submittedName>
</protein>
<feature type="region of interest" description="Disordered" evidence="1">
    <location>
        <begin position="1"/>
        <end position="49"/>
    </location>
</feature>
<feature type="region of interest" description="Disordered" evidence="1">
    <location>
        <begin position="111"/>
        <end position="137"/>
    </location>
</feature>
<reference evidence="2" key="2">
    <citation type="submission" date="2022-06" db="UniProtKB">
        <authorList>
            <consortium name="EnsemblMetazoa"/>
        </authorList>
    </citation>
    <scope>IDENTIFICATION</scope>
    <source>
        <strain evidence="2">PS312</strain>
    </source>
</reference>
<evidence type="ECO:0000313" key="3">
    <source>
        <dbReference type="Proteomes" id="UP000005239"/>
    </source>
</evidence>
<sequence>MSFIVNVTPNGEPPVRRKRGRPKTISNDSDDEWFSGPSSSKTTPSAHPPPAAAALLIQQLPQSGATLADLLGFQVLEQPTVVTTMDLSSPSAIAAALSAINHFEARNAASAEPSGEMAATGGGGANNNNESNRLQASEPSSVFGDLAGAFTATVARDYEKAIKIVREVVKTRHAFNADELELIDHVFACVLNTAHYDETMIEVCWEWIHSLEREPRCIEARAIASSQLSIYYAYHTRMPRKADYTETRTTTWAKANDSFRYFWRVACAVWRPFELDRIDILVNWTYLALQFADAVTDEEIRVIESQTISTRAVLGKSIVVEHAHQTNERFTTVERNLKEIVTARVEKRRRTSTITEEYRAERRESVRNEETVPREAMALKLTTPPASAAPATAAALSAAAIPSAPTPTPQPAKKTLAGAIDGLISRQLEAQAKVKQEVVELDD</sequence>
<dbReference type="EnsemblMetazoa" id="PPA23036.1">
    <property type="protein sequence ID" value="PPA23036.1"/>
    <property type="gene ID" value="WBGene00112590"/>
</dbReference>
<dbReference type="OrthoDB" id="5793750at2759"/>
<reference evidence="3" key="1">
    <citation type="journal article" date="2008" name="Nat. Genet.">
        <title>The Pristionchus pacificus genome provides a unique perspective on nematode lifestyle and parasitism.</title>
        <authorList>
            <person name="Dieterich C."/>
            <person name="Clifton S.W."/>
            <person name="Schuster L.N."/>
            <person name="Chinwalla A."/>
            <person name="Delehaunty K."/>
            <person name="Dinkelacker I."/>
            <person name="Fulton L."/>
            <person name="Fulton R."/>
            <person name="Godfrey J."/>
            <person name="Minx P."/>
            <person name="Mitreva M."/>
            <person name="Roeseler W."/>
            <person name="Tian H."/>
            <person name="Witte H."/>
            <person name="Yang S.P."/>
            <person name="Wilson R.K."/>
            <person name="Sommer R.J."/>
        </authorList>
    </citation>
    <scope>NUCLEOTIDE SEQUENCE [LARGE SCALE GENOMIC DNA]</scope>
    <source>
        <strain evidence="3">PS312</strain>
    </source>
</reference>
<dbReference type="AlphaFoldDB" id="A0A2A6BLU2"/>
<accession>A0A2A6BLU2</accession>
<keyword evidence="3" id="KW-1185">Reference proteome</keyword>
<proteinExistence type="predicted"/>
<dbReference type="Proteomes" id="UP000005239">
    <property type="component" value="Unassembled WGS sequence"/>
</dbReference>
<gene>
    <name evidence="2" type="primary">WBGene00112590</name>
</gene>